<keyword evidence="3" id="KW-1185">Reference proteome</keyword>
<proteinExistence type="predicted"/>
<dbReference type="SUPFAM" id="SSF51735">
    <property type="entry name" value="NAD(P)-binding Rossmann-fold domains"/>
    <property type="match status" value="1"/>
</dbReference>
<organism evidence="2 3">
    <name type="scientific">Virgibacillus kapii</name>
    <dbReference type="NCBI Taxonomy" id="1638645"/>
    <lineage>
        <taxon>Bacteria</taxon>
        <taxon>Bacillati</taxon>
        <taxon>Bacillota</taxon>
        <taxon>Bacilli</taxon>
        <taxon>Bacillales</taxon>
        <taxon>Bacillaceae</taxon>
        <taxon>Virgibacillus</taxon>
    </lineage>
</organism>
<feature type="domain" description="NAD(P)-binding" evidence="1">
    <location>
        <begin position="7"/>
        <end position="70"/>
    </location>
</feature>
<dbReference type="InterPro" id="IPR036291">
    <property type="entry name" value="NAD(P)-bd_dom_sf"/>
</dbReference>
<dbReference type="InterPro" id="IPR051604">
    <property type="entry name" value="Ergot_Alk_Oxidoreductase"/>
</dbReference>
<dbReference type="Gene3D" id="3.40.50.720">
    <property type="entry name" value="NAD(P)-binding Rossmann-like Domain"/>
    <property type="match status" value="1"/>
</dbReference>
<sequence>MKILVTGATGNVGKFVVKELLHMGEDVVAAGTNKSKLQAMFGNTIDKVILDLTDNQTFSKALENIDRVFLMRPPHLGKPDDLYPFIQVYSSYEG</sequence>
<evidence type="ECO:0000313" key="2">
    <source>
        <dbReference type="EMBL" id="GGJ64701.1"/>
    </source>
</evidence>
<dbReference type="PANTHER" id="PTHR43162:SF1">
    <property type="entry name" value="PRESTALK A DIFFERENTIATION PROTEIN A"/>
    <property type="match status" value="1"/>
</dbReference>
<gene>
    <name evidence="2" type="ORF">GCM10007111_28240</name>
</gene>
<protein>
    <recommendedName>
        <fullName evidence="1">NAD(P)-binding domain-containing protein</fullName>
    </recommendedName>
</protein>
<dbReference type="InterPro" id="IPR016040">
    <property type="entry name" value="NAD(P)-bd_dom"/>
</dbReference>
<comment type="caution">
    <text evidence="2">The sequence shown here is derived from an EMBL/GenBank/DDBJ whole genome shotgun (WGS) entry which is preliminary data.</text>
</comment>
<dbReference type="Pfam" id="PF13460">
    <property type="entry name" value="NAD_binding_10"/>
    <property type="match status" value="1"/>
</dbReference>
<dbReference type="RefSeq" id="WP_286191312.1">
    <property type="nucleotide sequence ID" value="NZ_BMPN01000004.1"/>
</dbReference>
<dbReference type="Proteomes" id="UP000634435">
    <property type="component" value="Unassembled WGS sequence"/>
</dbReference>
<evidence type="ECO:0000313" key="3">
    <source>
        <dbReference type="Proteomes" id="UP000634435"/>
    </source>
</evidence>
<name>A0ABQ2DNA3_9BACI</name>
<dbReference type="EMBL" id="BMPN01000004">
    <property type="protein sequence ID" value="GGJ64701.1"/>
    <property type="molecule type" value="Genomic_DNA"/>
</dbReference>
<reference evidence="3" key="1">
    <citation type="journal article" date="2019" name="Int. J. Syst. Evol. Microbiol.">
        <title>The Global Catalogue of Microorganisms (GCM) 10K type strain sequencing project: providing services to taxonomists for standard genome sequencing and annotation.</title>
        <authorList>
            <consortium name="The Broad Institute Genomics Platform"/>
            <consortium name="The Broad Institute Genome Sequencing Center for Infectious Disease"/>
            <person name="Wu L."/>
            <person name="Ma J."/>
        </authorList>
    </citation>
    <scope>NUCLEOTIDE SEQUENCE [LARGE SCALE GENOMIC DNA]</scope>
    <source>
        <strain evidence="3">JCM 30071</strain>
    </source>
</reference>
<accession>A0ABQ2DNA3</accession>
<dbReference type="PANTHER" id="PTHR43162">
    <property type="match status" value="1"/>
</dbReference>
<evidence type="ECO:0000259" key="1">
    <source>
        <dbReference type="Pfam" id="PF13460"/>
    </source>
</evidence>